<dbReference type="KEGG" id="ster:AOA14_13390"/>
<feature type="domain" description="Inner membrane protein YqiJ N-terminal" evidence="3">
    <location>
        <begin position="10"/>
        <end position="110"/>
    </location>
</feature>
<sequence length="207" mass="21861">MVDQIFAPENAVFSAALLLMLLVGAMQVTGLVGDLDAADLDADGDVGLADAVLAWAGIGRVPLLMWLVIFLALFGGLGLGLQQLMTALTGGPGDNFLMVPITAVAALPPTGVAARLVGRIFPSLETTAIDRDELVGLYAEISIGTARASNPARARVVDAHGQAHQIMVEPDTDDQKFETGETVLLVKRDGEIFKAYSRGDFYLPRLD</sequence>
<dbReference type="AlphaFoldDB" id="A0A142W0V3"/>
<dbReference type="InterPro" id="IPR010840">
    <property type="entry name" value="YqiJ_OB"/>
</dbReference>
<evidence type="ECO:0000259" key="2">
    <source>
        <dbReference type="Pfam" id="PF07290"/>
    </source>
</evidence>
<organism evidence="4 5">
    <name type="scientific">Sphingopyxis terrae subsp. terrae NBRC 15098</name>
    <dbReference type="NCBI Taxonomy" id="1219058"/>
    <lineage>
        <taxon>Bacteria</taxon>
        <taxon>Pseudomonadati</taxon>
        <taxon>Pseudomonadota</taxon>
        <taxon>Alphaproteobacteria</taxon>
        <taxon>Sphingomonadales</taxon>
        <taxon>Sphingomonadaceae</taxon>
        <taxon>Sphingopyxis</taxon>
    </lineage>
</organism>
<evidence type="ECO:0000313" key="4">
    <source>
        <dbReference type="EMBL" id="AMU95602.1"/>
    </source>
</evidence>
<dbReference type="EMBL" id="CP013342">
    <property type="protein sequence ID" value="AMU95602.1"/>
    <property type="molecule type" value="Genomic_DNA"/>
</dbReference>
<gene>
    <name evidence="4" type="ORF">AOA14_13390</name>
</gene>
<keyword evidence="1" id="KW-0812">Transmembrane</keyword>
<dbReference type="STRING" id="1219058.AOA14_13390"/>
<keyword evidence="1" id="KW-1133">Transmembrane helix</keyword>
<evidence type="ECO:0000256" key="1">
    <source>
        <dbReference type="SAM" id="Phobius"/>
    </source>
</evidence>
<reference evidence="4 5" key="2">
    <citation type="journal article" date="2016" name="Genome Announc.">
        <title>Complete Genome Sequence of Sphingopyxis terrae Strain 203-1 (NBRC 111660), a Polyethylene Glycol Degrader.</title>
        <authorList>
            <person name="Ohtsubo Y."/>
            <person name="Nonoyama S."/>
            <person name="Nagata Y."/>
            <person name="Numata M."/>
            <person name="Tsuchikane K."/>
            <person name="Hosoyama A."/>
            <person name="Yamazoe A."/>
            <person name="Tsuda M."/>
            <person name="Fujita N."/>
            <person name="Kawai F."/>
        </authorList>
    </citation>
    <scope>NUCLEOTIDE SEQUENCE [LARGE SCALE GENOMIC DNA]</scope>
    <source>
        <strain evidence="4 5">203-1</strain>
    </source>
</reference>
<feature type="transmembrane region" description="Helical" evidence="1">
    <location>
        <begin position="52"/>
        <end position="75"/>
    </location>
</feature>
<reference evidence="5" key="1">
    <citation type="submission" date="2015-11" db="EMBL/GenBank/DDBJ databases">
        <title>Complete genome sequence of a polyethylene glycol-degrading strain Sphingopyxis terrae strain 203-1 (NBRC 15098).</title>
        <authorList>
            <person name="Yoshiyuki O."/>
            <person name="Shouta N."/>
            <person name="Nagata Y."/>
            <person name="Numata M."/>
            <person name="Tsuchikane K."/>
            <person name="Hosoyama A."/>
            <person name="Yamazoe A."/>
            <person name="Tsuda M."/>
            <person name="Fujita N."/>
            <person name="Kawai F."/>
        </authorList>
    </citation>
    <scope>NUCLEOTIDE SEQUENCE [LARGE SCALE GENOMIC DNA]</scope>
    <source>
        <strain evidence="5">203-1</strain>
    </source>
</reference>
<feature type="transmembrane region" description="Helical" evidence="1">
    <location>
        <begin position="12"/>
        <end position="32"/>
    </location>
</feature>
<dbReference type="Pfam" id="PF07290">
    <property type="entry name" value="YqiJ_OB"/>
    <property type="match status" value="1"/>
</dbReference>
<dbReference type="InterPro" id="IPR048376">
    <property type="entry name" value="YqiJ_N"/>
</dbReference>
<feature type="domain" description="Inner membrane protein YqiJ OB-fold" evidence="2">
    <location>
        <begin position="133"/>
        <end position="195"/>
    </location>
</feature>
<evidence type="ECO:0000259" key="3">
    <source>
        <dbReference type="Pfam" id="PF21001"/>
    </source>
</evidence>
<evidence type="ECO:0008006" key="6">
    <source>
        <dbReference type="Google" id="ProtNLM"/>
    </source>
</evidence>
<proteinExistence type="predicted"/>
<dbReference type="Proteomes" id="UP000076234">
    <property type="component" value="Chromosome"/>
</dbReference>
<protein>
    <recommendedName>
        <fullName evidence="6">DUF1449 family protein</fullName>
    </recommendedName>
</protein>
<dbReference type="RefSeq" id="WP_062903163.1">
    <property type="nucleotide sequence ID" value="NZ_CP013342.1"/>
</dbReference>
<evidence type="ECO:0000313" key="5">
    <source>
        <dbReference type="Proteomes" id="UP000076234"/>
    </source>
</evidence>
<keyword evidence="1" id="KW-0472">Membrane</keyword>
<accession>A0A142W0V3</accession>
<name>A0A142W0V3_9SPHN</name>
<dbReference type="Pfam" id="PF21001">
    <property type="entry name" value="YqiJ_N"/>
    <property type="match status" value="1"/>
</dbReference>